<keyword evidence="2" id="KW-0812">Transmembrane</keyword>
<gene>
    <name evidence="3" type="ORF">RHS03_04831</name>
</gene>
<feature type="compositionally biased region" description="Basic and acidic residues" evidence="1">
    <location>
        <begin position="111"/>
        <end position="126"/>
    </location>
</feature>
<sequence>MIIADQQPSSPSSKRSFATDLPTTQPGSPSSEYDAPPPAYHPPLPTSPLPQSPSTPVHKNHPYSGKRKFWRVILIGLGVYVVVSATIVTPLLVYRLRGSKSVLPDPIESDEPNKGPKHGDWHDRPSRPHWPPPGGAESDSRWDLPHPPGPPPGHEHNHDHDRDREREHGPGSPPWRGPHGWNPDCGEGPDKQKCHRPPNVPPVDGQIVTCNKWRKPTVEEQLPASDPAPYNSFLKYEMPLDRDIFIRAAGKLTAGAFQLVVDEKIEKMEVHVEMRFNEHHSYDHTNVCLMNRDHSNPPAMGVGIYMPFGQAPDESISFNITLRVPLMHYNYTIDTHLPIFEQKILSRPGVYFERLRLSGAASPMFLESVDAGTVDAKTVYERIRAVGVRAAKKIRLATVDSHAAFCTEDVCPPGLRRPIDVMIAATSNSNSTEPVQIDLQTMNDHIAGAVLLEHDGTIKAGDEETPDFSLDAKTGNSPIFLRVMHTERSEPSVLHANLTTNLGEIELIIDPQFEGTFDLVAEQAKSDVEEDAKHTADPSGMGRRRAITMKREREGVVSGSVAWRNLSFRTKEGLGIWHGDKVTQPKVRGGRIRAVTSMKTNTLLLPSGPDMDRVTEERAALFRALGEKEIDSVAERMRKAGGVNA</sequence>
<keyword evidence="2" id="KW-0472">Membrane</keyword>
<evidence type="ECO:0000313" key="3">
    <source>
        <dbReference type="EMBL" id="KAF8706244.1"/>
    </source>
</evidence>
<protein>
    <recommendedName>
        <fullName evidence="5">Transmembrane protein</fullName>
    </recommendedName>
</protein>
<feature type="region of interest" description="Disordered" evidence="1">
    <location>
        <begin position="102"/>
        <end position="206"/>
    </location>
</feature>
<proteinExistence type="predicted"/>
<evidence type="ECO:0000256" key="2">
    <source>
        <dbReference type="SAM" id="Phobius"/>
    </source>
</evidence>
<feature type="compositionally biased region" description="Basic and acidic residues" evidence="1">
    <location>
        <begin position="153"/>
        <end position="169"/>
    </location>
</feature>
<dbReference type="Proteomes" id="UP000602905">
    <property type="component" value="Unassembled WGS sequence"/>
</dbReference>
<evidence type="ECO:0000313" key="4">
    <source>
        <dbReference type="Proteomes" id="UP000602905"/>
    </source>
</evidence>
<reference evidence="3" key="1">
    <citation type="submission" date="2020-09" db="EMBL/GenBank/DDBJ databases">
        <title>Comparative genome analyses of four rice-infecting Rhizoctonia solani isolates reveal extensive enrichment of homogalacturonan modification genes.</title>
        <authorList>
            <person name="Lee D.-Y."/>
            <person name="Jeon J."/>
            <person name="Kim K.-T."/>
            <person name="Cheong K."/>
            <person name="Song H."/>
            <person name="Choi G."/>
            <person name="Ko J."/>
            <person name="Opiyo S.O."/>
            <person name="Zuo S."/>
            <person name="Madhav S."/>
            <person name="Lee Y.-H."/>
            <person name="Wang G.-L."/>
        </authorList>
    </citation>
    <scope>NUCLEOTIDE SEQUENCE</scope>
    <source>
        <strain evidence="3">AG1-IA WGL</strain>
    </source>
</reference>
<name>A0A8H7HQP2_9AGAM</name>
<evidence type="ECO:0008006" key="5">
    <source>
        <dbReference type="Google" id="ProtNLM"/>
    </source>
</evidence>
<feature type="compositionally biased region" description="Pro residues" evidence="1">
    <location>
        <begin position="35"/>
        <end position="53"/>
    </location>
</feature>
<feature type="region of interest" description="Disordered" evidence="1">
    <location>
        <begin position="1"/>
        <end position="62"/>
    </location>
</feature>
<feature type="non-terminal residue" evidence="3">
    <location>
        <position position="645"/>
    </location>
</feature>
<comment type="caution">
    <text evidence="3">The sequence shown here is derived from an EMBL/GenBank/DDBJ whole genome shotgun (WGS) entry which is preliminary data.</text>
</comment>
<organism evidence="3 4">
    <name type="scientific">Rhizoctonia solani</name>
    <dbReference type="NCBI Taxonomy" id="456999"/>
    <lineage>
        <taxon>Eukaryota</taxon>
        <taxon>Fungi</taxon>
        <taxon>Dikarya</taxon>
        <taxon>Basidiomycota</taxon>
        <taxon>Agaricomycotina</taxon>
        <taxon>Agaricomycetes</taxon>
        <taxon>Cantharellales</taxon>
        <taxon>Ceratobasidiaceae</taxon>
        <taxon>Rhizoctonia</taxon>
    </lineage>
</organism>
<feature type="compositionally biased region" description="Polar residues" evidence="1">
    <location>
        <begin position="1"/>
        <end position="31"/>
    </location>
</feature>
<dbReference type="EMBL" id="JACYCD010000052">
    <property type="protein sequence ID" value="KAF8706244.1"/>
    <property type="molecule type" value="Genomic_DNA"/>
</dbReference>
<dbReference type="AlphaFoldDB" id="A0A8H7HQP2"/>
<keyword evidence="2" id="KW-1133">Transmembrane helix</keyword>
<evidence type="ECO:0000256" key="1">
    <source>
        <dbReference type="SAM" id="MobiDB-lite"/>
    </source>
</evidence>
<feature type="transmembrane region" description="Helical" evidence="2">
    <location>
        <begin position="69"/>
        <end position="94"/>
    </location>
</feature>
<accession>A0A8H7HQP2</accession>
<dbReference type="OrthoDB" id="3233661at2759"/>